<evidence type="ECO:0000313" key="2">
    <source>
        <dbReference type="EMBL" id="GAA1935233.1"/>
    </source>
</evidence>
<dbReference type="CDD" id="cd21631">
    <property type="entry name" value="RHH_CopG_NikR-like"/>
    <property type="match status" value="1"/>
</dbReference>
<dbReference type="Pfam" id="PF01402">
    <property type="entry name" value="RHH_1"/>
    <property type="match status" value="1"/>
</dbReference>
<evidence type="ECO:0000313" key="3">
    <source>
        <dbReference type="Proteomes" id="UP001501303"/>
    </source>
</evidence>
<organism evidence="2 3">
    <name type="scientific">Streptomyces sodiiphilus</name>
    <dbReference type="NCBI Taxonomy" id="226217"/>
    <lineage>
        <taxon>Bacteria</taxon>
        <taxon>Bacillati</taxon>
        <taxon>Actinomycetota</taxon>
        <taxon>Actinomycetes</taxon>
        <taxon>Kitasatosporales</taxon>
        <taxon>Streptomycetaceae</taxon>
        <taxon>Streptomyces</taxon>
    </lineage>
</organism>
<dbReference type="EMBL" id="BAAAMJ010000084">
    <property type="protein sequence ID" value="GAA1935233.1"/>
    <property type="molecule type" value="Genomic_DNA"/>
</dbReference>
<name>A0ABN2PZ16_9ACTN</name>
<comment type="caution">
    <text evidence="2">The sequence shown here is derived from an EMBL/GenBank/DDBJ whole genome shotgun (WGS) entry which is preliminary data.</text>
</comment>
<evidence type="ECO:0000259" key="1">
    <source>
        <dbReference type="Pfam" id="PF01402"/>
    </source>
</evidence>
<dbReference type="InterPro" id="IPR002145">
    <property type="entry name" value="CopG"/>
</dbReference>
<keyword evidence="3" id="KW-1185">Reference proteome</keyword>
<protein>
    <recommendedName>
        <fullName evidence="1">Ribbon-helix-helix protein CopG domain-containing protein</fullName>
    </recommendedName>
</protein>
<feature type="domain" description="Ribbon-helix-helix protein CopG" evidence="1">
    <location>
        <begin position="2"/>
        <end position="35"/>
    </location>
</feature>
<accession>A0ABN2PZ16</accession>
<proteinExistence type="predicted"/>
<dbReference type="Proteomes" id="UP001501303">
    <property type="component" value="Unassembled WGS sequence"/>
</dbReference>
<gene>
    <name evidence="2" type="ORF">GCM10009716_47830</name>
</gene>
<reference evidence="2 3" key="1">
    <citation type="journal article" date="2019" name="Int. J. Syst. Evol. Microbiol.">
        <title>The Global Catalogue of Microorganisms (GCM) 10K type strain sequencing project: providing services to taxonomists for standard genome sequencing and annotation.</title>
        <authorList>
            <consortium name="The Broad Institute Genomics Platform"/>
            <consortium name="The Broad Institute Genome Sequencing Center for Infectious Disease"/>
            <person name="Wu L."/>
            <person name="Ma J."/>
        </authorList>
    </citation>
    <scope>NUCLEOTIDE SEQUENCE [LARGE SCALE GENOMIC DNA]</scope>
    <source>
        <strain evidence="2 3">JCM 13581</strain>
    </source>
</reference>
<sequence length="84" mass="9147">MKRTNVYADPEDLALIKEAAKRRGISEAEIIRQGIHLAAMANQVWDEPLFSRTFEGSGRTPSTRDVRDAVADAVCRETGSGTAA</sequence>